<protein>
    <submittedName>
        <fullName evidence="1">Uncharacterized protein</fullName>
    </submittedName>
</protein>
<dbReference type="AlphaFoldDB" id="A0AAE0Z671"/>
<comment type="caution">
    <text evidence="1">The sequence shown here is derived from an EMBL/GenBank/DDBJ whole genome shotgun (WGS) entry which is preliminary data.</text>
</comment>
<dbReference type="Proteomes" id="UP001283361">
    <property type="component" value="Unassembled WGS sequence"/>
</dbReference>
<accession>A0AAE0Z671</accession>
<name>A0AAE0Z671_9GAST</name>
<sequence>MTRKYSRAVWWKVRGKEDEEKVPLRVEHCLARYLTEEMSRALLTINSGSRSPAFKVMELSAAPVRDSRSADISVDIISRVSLRRNNTLPDTKKISNCVPEHGRIPLRGGVSSAVPDGVSAEWFAFDGQVQIAVSAGKVPKLCPAPG</sequence>
<organism evidence="1 2">
    <name type="scientific">Elysia crispata</name>
    <name type="common">lettuce slug</name>
    <dbReference type="NCBI Taxonomy" id="231223"/>
    <lineage>
        <taxon>Eukaryota</taxon>
        <taxon>Metazoa</taxon>
        <taxon>Spiralia</taxon>
        <taxon>Lophotrochozoa</taxon>
        <taxon>Mollusca</taxon>
        <taxon>Gastropoda</taxon>
        <taxon>Heterobranchia</taxon>
        <taxon>Euthyneura</taxon>
        <taxon>Panpulmonata</taxon>
        <taxon>Sacoglossa</taxon>
        <taxon>Placobranchoidea</taxon>
        <taxon>Plakobranchidae</taxon>
        <taxon>Elysia</taxon>
    </lineage>
</organism>
<reference evidence="1" key="1">
    <citation type="journal article" date="2023" name="G3 (Bethesda)">
        <title>A reference genome for the long-term kleptoplast-retaining sea slug Elysia crispata morphotype clarki.</title>
        <authorList>
            <person name="Eastman K.E."/>
            <person name="Pendleton A.L."/>
            <person name="Shaikh M.A."/>
            <person name="Suttiyut T."/>
            <person name="Ogas R."/>
            <person name="Tomko P."/>
            <person name="Gavelis G."/>
            <person name="Widhalm J.R."/>
            <person name="Wisecaver J.H."/>
        </authorList>
    </citation>
    <scope>NUCLEOTIDE SEQUENCE</scope>
    <source>
        <strain evidence="1">ECLA1</strain>
    </source>
</reference>
<dbReference type="EMBL" id="JAWDGP010004564">
    <property type="protein sequence ID" value="KAK3763390.1"/>
    <property type="molecule type" value="Genomic_DNA"/>
</dbReference>
<keyword evidence="2" id="KW-1185">Reference proteome</keyword>
<proteinExistence type="predicted"/>
<evidence type="ECO:0000313" key="1">
    <source>
        <dbReference type="EMBL" id="KAK3763390.1"/>
    </source>
</evidence>
<gene>
    <name evidence="1" type="ORF">RRG08_051496</name>
</gene>
<evidence type="ECO:0000313" key="2">
    <source>
        <dbReference type="Proteomes" id="UP001283361"/>
    </source>
</evidence>